<keyword evidence="7" id="KW-0460">Magnesium</keyword>
<evidence type="ECO:0000313" key="9">
    <source>
        <dbReference type="EMBL" id="BAB60248.1"/>
    </source>
</evidence>
<dbReference type="GeneID" id="1441222"/>
<dbReference type="NCBIfam" id="TIGR01488">
    <property type="entry name" value="HAD-SF-IB"/>
    <property type="match status" value="1"/>
</dbReference>
<dbReference type="EC" id="3.1.3.3" evidence="3"/>
<comment type="cofactor">
    <cofactor evidence="1">
        <name>Mg(2+)</name>
        <dbReference type="ChEBI" id="CHEBI:18420"/>
    </cofactor>
</comment>
<sequence length="212" mass="24913">MIIDEISLFILDMDGTLTLEPSSWDYVHRRLGINNHSVTRLYRNRYINYYCFFQSDIKAWLHKYPNLKKEKVVEFLREVPIRHGADELINVLRKNGIRTAVISGGISWLFDIISERSKIDYNFSNEIFTDEYGYIVPEGKVRVIPEEKDLVVRKIQEELGIGKDQTASVGDEMENDRIHRYSKYRFIISKKARDNLIPIPSGDLEDLLRILE</sequence>
<dbReference type="NCBIfam" id="TIGR01491">
    <property type="entry name" value="HAD-SF-IB-PSPlk"/>
    <property type="match status" value="1"/>
</dbReference>
<evidence type="ECO:0000256" key="3">
    <source>
        <dbReference type="ARBA" id="ARBA00012640"/>
    </source>
</evidence>
<dbReference type="GO" id="GO:0006564">
    <property type="term" value="P:L-serine biosynthetic process"/>
    <property type="evidence" value="ECO:0007669"/>
    <property type="project" value="UniProtKB-KW"/>
</dbReference>
<protein>
    <recommendedName>
        <fullName evidence="3">phosphoserine phosphatase</fullName>
        <ecNumber evidence="3">3.1.3.3</ecNumber>
    </recommendedName>
</protein>
<dbReference type="STRING" id="273116.gene:9381904"/>
<accession>Q979Q4</accession>
<keyword evidence="10" id="KW-1185">Reference proteome</keyword>
<comment type="pathway">
    <text evidence="2">Amino-acid biosynthesis; L-serine biosynthesis; L-serine from 3-phospho-D-glycerate: step 3/3.</text>
</comment>
<reference evidence="9 10" key="1">
    <citation type="journal article" date="1999" name="Proc. Jpn. Acad.">
        <title>Determination of the complete genomic DNA sequence of Thermoplasma volvanium GSS1.</title>
        <authorList>
            <person name="Kawashima T."/>
            <person name="Yamamoto Y."/>
            <person name="Aramaki H."/>
            <person name="Nunoshiba T."/>
            <person name="Kawamoto T."/>
            <person name="Watanabe K."/>
            <person name="Yamazaki M."/>
            <person name="Kanehori K."/>
            <person name="Amano N."/>
            <person name="Ohya Y."/>
            <person name="Makino K."/>
            <person name="Suzuki M."/>
        </authorList>
    </citation>
    <scope>NUCLEOTIDE SEQUENCE [LARGE SCALE GENOMIC DNA]</scope>
    <source>
        <strain evidence="10">ATCC 51530 / DSM 4299 / JCM 9571 / NBRC 15438 / GSS1</strain>
    </source>
</reference>
<dbReference type="RefSeq" id="WP_010917340.1">
    <property type="nucleotide sequence ID" value="NC_002689.2"/>
</dbReference>
<dbReference type="EMBL" id="BA000011">
    <property type="protein sequence ID" value="BAB60248.1"/>
    <property type="molecule type" value="Genomic_DNA"/>
</dbReference>
<evidence type="ECO:0000256" key="7">
    <source>
        <dbReference type="ARBA" id="ARBA00022842"/>
    </source>
</evidence>
<keyword evidence="6" id="KW-0378">Hydrolase</keyword>
<dbReference type="eggNOG" id="arCOG01158">
    <property type="taxonomic scope" value="Archaea"/>
</dbReference>
<name>Q979Q4_THEVO</name>
<evidence type="ECO:0000256" key="2">
    <source>
        <dbReference type="ARBA" id="ARBA00005135"/>
    </source>
</evidence>
<dbReference type="GO" id="GO:0005737">
    <property type="term" value="C:cytoplasm"/>
    <property type="evidence" value="ECO:0007669"/>
    <property type="project" value="TreeGrafter"/>
</dbReference>
<evidence type="ECO:0000256" key="6">
    <source>
        <dbReference type="ARBA" id="ARBA00022801"/>
    </source>
</evidence>
<dbReference type="Proteomes" id="UP000001017">
    <property type="component" value="Chromosome"/>
</dbReference>
<organism evidence="9 10">
    <name type="scientific">Thermoplasma volcanium (strain ATCC 51530 / DSM 4299 / JCM 9571 / NBRC 15438 / GSS1)</name>
    <dbReference type="NCBI Taxonomy" id="273116"/>
    <lineage>
        <taxon>Archaea</taxon>
        <taxon>Methanobacteriati</taxon>
        <taxon>Thermoplasmatota</taxon>
        <taxon>Thermoplasmata</taxon>
        <taxon>Thermoplasmatales</taxon>
        <taxon>Thermoplasmataceae</taxon>
        <taxon>Thermoplasma</taxon>
    </lineage>
</organism>
<keyword evidence="4" id="KW-0028">Amino-acid biosynthesis</keyword>
<evidence type="ECO:0000256" key="1">
    <source>
        <dbReference type="ARBA" id="ARBA00001946"/>
    </source>
</evidence>
<dbReference type="SMR" id="Q979Q4"/>
<evidence type="ECO:0000256" key="8">
    <source>
        <dbReference type="ARBA" id="ARBA00023299"/>
    </source>
</evidence>
<dbReference type="InterPro" id="IPR023214">
    <property type="entry name" value="HAD_sf"/>
</dbReference>
<dbReference type="KEGG" id="tvo:TVG1139499"/>
<dbReference type="PANTHER" id="PTHR43344:SF2">
    <property type="entry name" value="PHOSPHOSERINE PHOSPHATASE"/>
    <property type="match status" value="1"/>
</dbReference>
<gene>
    <name evidence="9" type="ORF">TVG1139499</name>
</gene>
<dbReference type="InterPro" id="IPR036412">
    <property type="entry name" value="HAD-like_sf"/>
</dbReference>
<dbReference type="SUPFAM" id="SSF56784">
    <property type="entry name" value="HAD-like"/>
    <property type="match status" value="1"/>
</dbReference>
<dbReference type="OrthoDB" id="10041at2157"/>
<dbReference type="AlphaFoldDB" id="Q979Q4"/>
<dbReference type="Gene3D" id="3.40.50.1000">
    <property type="entry name" value="HAD superfamily/HAD-like"/>
    <property type="match status" value="1"/>
</dbReference>
<dbReference type="GO" id="GO:0036424">
    <property type="term" value="F:L-phosphoserine phosphatase activity"/>
    <property type="evidence" value="ECO:0007669"/>
    <property type="project" value="TreeGrafter"/>
</dbReference>
<dbReference type="Pfam" id="PF12710">
    <property type="entry name" value="HAD"/>
    <property type="match status" value="1"/>
</dbReference>
<reference evidence="9 10" key="2">
    <citation type="journal article" date="2000" name="Proc. Natl. Acad. Sci. U.S.A.">
        <title>Archaeal adaptation to higher temperatures revealed by genomic sequence of Thermoplasma volcanium.</title>
        <authorList>
            <person name="Kawashima T."/>
            <person name="Amano N."/>
            <person name="Koike H."/>
            <person name="Makino S."/>
            <person name="Higuchi S."/>
            <person name="Kawashima-Ohya Y."/>
            <person name="Watanabe K."/>
            <person name="Yamazaki M."/>
            <person name="Kanehori K."/>
            <person name="Kawamoto T."/>
            <person name="Nunoshiba T."/>
            <person name="Yamamoto Y."/>
            <person name="Aramaki H."/>
            <person name="Makino K."/>
            <person name="Suzuki M."/>
        </authorList>
    </citation>
    <scope>NUCLEOTIDE SEQUENCE [LARGE SCALE GENOMIC DNA]</scope>
    <source>
        <strain evidence="10">ATCC 51530 / DSM 4299 / JCM 9571 / NBRC 15438 / GSS1</strain>
    </source>
</reference>
<evidence type="ECO:0000256" key="4">
    <source>
        <dbReference type="ARBA" id="ARBA00022605"/>
    </source>
</evidence>
<dbReference type="InterPro" id="IPR006386">
    <property type="entry name" value="HAD-SF_hydro_IB_PSP-like_arc"/>
</dbReference>
<dbReference type="GO" id="GO:0000287">
    <property type="term" value="F:magnesium ion binding"/>
    <property type="evidence" value="ECO:0007669"/>
    <property type="project" value="TreeGrafter"/>
</dbReference>
<keyword evidence="8" id="KW-0718">Serine biosynthesis</keyword>
<dbReference type="HOGENOM" id="CLU_036368_4_5_2"/>
<dbReference type="PANTHER" id="PTHR43344">
    <property type="entry name" value="PHOSPHOSERINE PHOSPHATASE"/>
    <property type="match status" value="1"/>
</dbReference>
<evidence type="ECO:0000313" key="10">
    <source>
        <dbReference type="Proteomes" id="UP000001017"/>
    </source>
</evidence>
<proteinExistence type="predicted"/>
<keyword evidence="5" id="KW-0479">Metal-binding</keyword>
<dbReference type="DNASU" id="1441222"/>
<dbReference type="InterPro" id="IPR050582">
    <property type="entry name" value="HAD-like_SerB"/>
</dbReference>
<evidence type="ECO:0000256" key="5">
    <source>
        <dbReference type="ARBA" id="ARBA00022723"/>
    </source>
</evidence>
<dbReference type="PaxDb" id="273116-14325344"/>
<dbReference type="PhylomeDB" id="Q979Q4"/>